<evidence type="ECO:0000259" key="2">
    <source>
        <dbReference type="Pfam" id="PF22600"/>
    </source>
</evidence>
<comment type="caution">
    <text evidence="3">The sequence shown here is derived from an EMBL/GenBank/DDBJ whole genome shotgun (WGS) entry which is preliminary data.</text>
</comment>
<feature type="compositionally biased region" description="Polar residues" evidence="1">
    <location>
        <begin position="273"/>
        <end position="287"/>
    </location>
</feature>
<dbReference type="SUPFAM" id="SSF81301">
    <property type="entry name" value="Nucleotidyltransferase"/>
    <property type="match status" value="1"/>
</dbReference>
<feature type="region of interest" description="Disordered" evidence="1">
    <location>
        <begin position="270"/>
        <end position="313"/>
    </location>
</feature>
<protein>
    <recommendedName>
        <fullName evidence="2">Poly(A) RNA polymerase mitochondrial-like central palm domain-containing protein</fullName>
    </recommendedName>
</protein>
<feature type="domain" description="Poly(A) RNA polymerase mitochondrial-like central palm" evidence="2">
    <location>
        <begin position="73"/>
        <end position="117"/>
    </location>
</feature>
<dbReference type="OrthoDB" id="2274644at2759"/>
<dbReference type="GO" id="GO:0031123">
    <property type="term" value="P:RNA 3'-end processing"/>
    <property type="evidence" value="ECO:0007669"/>
    <property type="project" value="TreeGrafter"/>
</dbReference>
<reference evidence="3 4" key="1">
    <citation type="journal article" date="2019" name="Sci. Rep.">
        <title>A high-quality genome of Eragrostis curvula grass provides insights into Poaceae evolution and supports new strategies to enhance forage quality.</title>
        <authorList>
            <person name="Carballo J."/>
            <person name="Santos B.A.C.M."/>
            <person name="Zappacosta D."/>
            <person name="Garbus I."/>
            <person name="Selva J.P."/>
            <person name="Gallo C.A."/>
            <person name="Diaz A."/>
            <person name="Albertini E."/>
            <person name="Caccamo M."/>
            <person name="Echenique V."/>
        </authorList>
    </citation>
    <scope>NUCLEOTIDE SEQUENCE [LARGE SCALE GENOMIC DNA]</scope>
    <source>
        <strain evidence="4">cv. Victoria</strain>
        <tissue evidence="3">Leaf</tissue>
    </source>
</reference>
<dbReference type="PANTHER" id="PTHR12271">
    <property type="entry name" value="POLY A POLYMERASE CID PAP -RELATED"/>
    <property type="match status" value="1"/>
</dbReference>
<evidence type="ECO:0000313" key="3">
    <source>
        <dbReference type="EMBL" id="TVU49913.1"/>
    </source>
</evidence>
<dbReference type="PANTHER" id="PTHR12271:SF134">
    <property type="entry name" value="NUCLEOTIDYLTRANSFERASE FAMILY PROTEIN"/>
    <property type="match status" value="1"/>
</dbReference>
<evidence type="ECO:0000256" key="1">
    <source>
        <dbReference type="SAM" id="MobiDB-lite"/>
    </source>
</evidence>
<gene>
    <name evidence="3" type="ORF">EJB05_01255</name>
</gene>
<dbReference type="AlphaFoldDB" id="A0A5J9WP63"/>
<evidence type="ECO:0000313" key="4">
    <source>
        <dbReference type="Proteomes" id="UP000324897"/>
    </source>
</evidence>
<proteinExistence type="predicted"/>
<name>A0A5J9WP63_9POAL</name>
<dbReference type="EMBL" id="RWGY01000002">
    <property type="protein sequence ID" value="TVU49913.1"/>
    <property type="molecule type" value="Genomic_DNA"/>
</dbReference>
<dbReference type="Gramene" id="TVU49913">
    <property type="protein sequence ID" value="TVU49913"/>
    <property type="gene ID" value="EJB05_01255"/>
</dbReference>
<accession>A0A5J9WP63</accession>
<dbReference type="Proteomes" id="UP000324897">
    <property type="component" value="Chromosome 6"/>
</dbReference>
<keyword evidence="4" id="KW-1185">Reference proteome</keyword>
<feature type="compositionally biased region" description="Low complexity" evidence="1">
    <location>
        <begin position="297"/>
        <end position="307"/>
    </location>
</feature>
<organism evidence="3 4">
    <name type="scientific">Eragrostis curvula</name>
    <name type="common">weeping love grass</name>
    <dbReference type="NCBI Taxonomy" id="38414"/>
    <lineage>
        <taxon>Eukaryota</taxon>
        <taxon>Viridiplantae</taxon>
        <taxon>Streptophyta</taxon>
        <taxon>Embryophyta</taxon>
        <taxon>Tracheophyta</taxon>
        <taxon>Spermatophyta</taxon>
        <taxon>Magnoliopsida</taxon>
        <taxon>Liliopsida</taxon>
        <taxon>Poales</taxon>
        <taxon>Poaceae</taxon>
        <taxon>PACMAD clade</taxon>
        <taxon>Chloridoideae</taxon>
        <taxon>Eragrostideae</taxon>
        <taxon>Eragrostidinae</taxon>
        <taxon>Eragrostis</taxon>
    </lineage>
</organism>
<sequence length="313" mass="35042">MDLFTAKSDLDLSISFNNNINNQFPRKDKISAIRKLAEVLHDHQNCEIVARLSNKIDTEKASGANKKLSLLWCSILPIVTAIVPVLKVTDQEIGVECDISVENKDGMSRSTIFKFISSIDKRLQSLADCSDFTNIGRNVSLFEGFGSRNKESIAEIFLVLVEGLWEQGLCASNFEGSWISKTWARGVGNSSFEDFMDRSQNFARSVRRKGMQKICECLSPFCLDPFWVKLLKASVPMQIRRAARKGLRERPLITISQSLFVIEKDAKNKKLDNNSTGENSKPVTPTIQKDARKKISLRPPASSSRPPTGFIPP</sequence>
<dbReference type="GO" id="GO:0016779">
    <property type="term" value="F:nucleotidyltransferase activity"/>
    <property type="evidence" value="ECO:0007669"/>
    <property type="project" value="TreeGrafter"/>
</dbReference>
<dbReference type="Pfam" id="PF22600">
    <property type="entry name" value="MTPAP-like_central"/>
    <property type="match status" value="1"/>
</dbReference>
<dbReference type="InterPro" id="IPR043519">
    <property type="entry name" value="NT_sf"/>
</dbReference>
<dbReference type="InterPro" id="IPR054708">
    <property type="entry name" value="MTPAP-like_central"/>
</dbReference>
<dbReference type="Gene3D" id="3.30.460.10">
    <property type="entry name" value="Beta Polymerase, domain 2"/>
    <property type="match status" value="1"/>
</dbReference>
<feature type="non-terminal residue" evidence="3">
    <location>
        <position position="1"/>
    </location>
</feature>